<evidence type="ECO:0000313" key="3">
    <source>
        <dbReference type="Proteomes" id="UP001597261"/>
    </source>
</evidence>
<dbReference type="Proteomes" id="UP001597261">
    <property type="component" value="Unassembled WGS sequence"/>
</dbReference>
<evidence type="ECO:0000313" key="2">
    <source>
        <dbReference type="EMBL" id="MFD1661544.1"/>
    </source>
</evidence>
<feature type="region of interest" description="Disordered" evidence="1">
    <location>
        <begin position="106"/>
        <end position="126"/>
    </location>
</feature>
<sequence>VVLATVESTLGPTAALIREEAAGRPAEVRTLLVEGAWDRFRAGDTEGCVRAVADVADTVTDADAIVPAQASMAPAQQLTTATVPVLSSPRPGLAAAAAEVVARGAARGGGRRRAVAHPVPPRPATG</sequence>
<gene>
    <name evidence="2" type="ORF">ACFSL4_25900</name>
</gene>
<accession>A0ABW4IW13</accession>
<proteinExistence type="predicted"/>
<protein>
    <submittedName>
        <fullName evidence="2">Arylsulfatase</fullName>
    </submittedName>
</protein>
<evidence type="ECO:0000256" key="1">
    <source>
        <dbReference type="SAM" id="MobiDB-lite"/>
    </source>
</evidence>
<name>A0ABW4IW13_9ACTN</name>
<feature type="non-terminal residue" evidence="2">
    <location>
        <position position="1"/>
    </location>
</feature>
<reference evidence="3" key="1">
    <citation type="journal article" date="2019" name="Int. J. Syst. Evol. Microbiol.">
        <title>The Global Catalogue of Microorganisms (GCM) 10K type strain sequencing project: providing services to taxonomists for standard genome sequencing and annotation.</title>
        <authorList>
            <consortium name="The Broad Institute Genomics Platform"/>
            <consortium name="The Broad Institute Genome Sequencing Center for Infectious Disease"/>
            <person name="Wu L."/>
            <person name="Ma J."/>
        </authorList>
    </citation>
    <scope>NUCLEOTIDE SEQUENCE [LARGE SCALE GENOMIC DNA]</scope>
    <source>
        <strain evidence="3">CGMCC 1.12470</strain>
    </source>
</reference>
<comment type="caution">
    <text evidence="2">The sequence shown here is derived from an EMBL/GenBank/DDBJ whole genome shotgun (WGS) entry which is preliminary data.</text>
</comment>
<dbReference type="EMBL" id="JBHUDX010000079">
    <property type="protein sequence ID" value="MFD1661544.1"/>
    <property type="molecule type" value="Genomic_DNA"/>
</dbReference>
<keyword evidence="3" id="KW-1185">Reference proteome</keyword>
<organism evidence="2 3">
    <name type="scientific">Streptomyces caeni</name>
    <dbReference type="NCBI Taxonomy" id="2307231"/>
    <lineage>
        <taxon>Bacteria</taxon>
        <taxon>Bacillati</taxon>
        <taxon>Actinomycetota</taxon>
        <taxon>Actinomycetes</taxon>
        <taxon>Kitasatosporales</taxon>
        <taxon>Streptomycetaceae</taxon>
        <taxon>Streptomyces</taxon>
    </lineage>
</organism>